<dbReference type="EMBL" id="BTGB01000001">
    <property type="protein sequence ID" value="GMM44169.1"/>
    <property type="molecule type" value="Genomic_DNA"/>
</dbReference>
<evidence type="ECO:0000313" key="3">
    <source>
        <dbReference type="Proteomes" id="UP001378960"/>
    </source>
</evidence>
<evidence type="ECO:0000256" key="1">
    <source>
        <dbReference type="SAM" id="Coils"/>
    </source>
</evidence>
<organism evidence="2 3">
    <name type="scientific">Pichia kluyveri</name>
    <name type="common">Yeast</name>
    <dbReference type="NCBI Taxonomy" id="36015"/>
    <lineage>
        <taxon>Eukaryota</taxon>
        <taxon>Fungi</taxon>
        <taxon>Dikarya</taxon>
        <taxon>Ascomycota</taxon>
        <taxon>Saccharomycotina</taxon>
        <taxon>Pichiomycetes</taxon>
        <taxon>Pichiales</taxon>
        <taxon>Pichiaceae</taxon>
        <taxon>Pichia</taxon>
    </lineage>
</organism>
<accession>A0AAV5QY88</accession>
<reference evidence="2 3" key="1">
    <citation type="journal article" date="2023" name="Elife">
        <title>Identification of key yeast species and microbe-microbe interactions impacting larval growth of Drosophila in the wild.</title>
        <authorList>
            <person name="Mure A."/>
            <person name="Sugiura Y."/>
            <person name="Maeda R."/>
            <person name="Honda K."/>
            <person name="Sakurai N."/>
            <person name="Takahashi Y."/>
            <person name="Watada M."/>
            <person name="Katoh T."/>
            <person name="Gotoh A."/>
            <person name="Gotoh Y."/>
            <person name="Taniguchi I."/>
            <person name="Nakamura K."/>
            <person name="Hayashi T."/>
            <person name="Katayama T."/>
            <person name="Uemura T."/>
            <person name="Hattori Y."/>
        </authorList>
    </citation>
    <scope>NUCLEOTIDE SEQUENCE [LARGE SCALE GENOMIC DNA]</scope>
    <source>
        <strain evidence="2 3">PK-24</strain>
    </source>
</reference>
<dbReference type="Proteomes" id="UP001378960">
    <property type="component" value="Unassembled WGS sequence"/>
</dbReference>
<feature type="coiled-coil region" evidence="1">
    <location>
        <begin position="126"/>
        <end position="182"/>
    </location>
</feature>
<protein>
    <submittedName>
        <fullName evidence="2">Uncharacterized protein</fullName>
    </submittedName>
</protein>
<keyword evidence="1" id="KW-0175">Coiled coil</keyword>
<comment type="caution">
    <text evidence="2">The sequence shown here is derived from an EMBL/GenBank/DDBJ whole genome shotgun (WGS) entry which is preliminary data.</text>
</comment>
<gene>
    <name evidence="2" type="ORF">DAPK24_007440</name>
</gene>
<dbReference type="AlphaFoldDB" id="A0AAV5QY88"/>
<name>A0AAV5QY88_PICKL</name>
<evidence type="ECO:0000313" key="2">
    <source>
        <dbReference type="EMBL" id="GMM44169.1"/>
    </source>
</evidence>
<sequence>MNRFRHCRNYHKSISKLLSDKENLEFQSTKSLLPNIKPVSKVDALWYIRHKGYPEIKGKFNQNYLDNVLSSAINDEKCLYKLKRITSKLSNPPTHKLRRITGTSNWLYVIKTPWNRDLRTENFKMLGDLRKRYDEIMVQLQQCNSENDKNYNFDDDDSKWLVETAQNQLKSEKNKIEQQVIQFCKRQGVIYDKIKPEFDKLHIQAKDNISLLHKELSNETTSPGTYTDVIDGGIKGLLTKYGFRS</sequence>
<keyword evidence="3" id="KW-1185">Reference proteome</keyword>
<proteinExistence type="predicted"/>